<dbReference type="InterPro" id="IPR001128">
    <property type="entry name" value="Cyt_P450"/>
</dbReference>
<evidence type="ECO:0000256" key="6">
    <source>
        <dbReference type="ARBA" id="ARBA00023033"/>
    </source>
</evidence>
<organism evidence="9 10">
    <name type="scientific">Crassostrea virginica</name>
    <name type="common">Eastern oyster</name>
    <dbReference type="NCBI Taxonomy" id="6565"/>
    <lineage>
        <taxon>Eukaryota</taxon>
        <taxon>Metazoa</taxon>
        <taxon>Spiralia</taxon>
        <taxon>Lophotrochozoa</taxon>
        <taxon>Mollusca</taxon>
        <taxon>Bivalvia</taxon>
        <taxon>Autobranchia</taxon>
        <taxon>Pteriomorphia</taxon>
        <taxon>Ostreida</taxon>
        <taxon>Ostreoidea</taxon>
        <taxon>Ostreidae</taxon>
        <taxon>Crassostrea</taxon>
    </lineage>
</organism>
<keyword evidence="6 8" id="KW-0503">Monooxygenase</keyword>
<dbReference type="InterPro" id="IPR017972">
    <property type="entry name" value="Cyt_P450_CS"/>
</dbReference>
<dbReference type="PANTHER" id="PTHR24300">
    <property type="entry name" value="CYTOCHROME P450 508A4-RELATED"/>
    <property type="match status" value="1"/>
</dbReference>
<dbReference type="InterPro" id="IPR036396">
    <property type="entry name" value="Cyt_P450_sf"/>
</dbReference>
<evidence type="ECO:0000256" key="1">
    <source>
        <dbReference type="ARBA" id="ARBA00001971"/>
    </source>
</evidence>
<dbReference type="RefSeq" id="XP_022301879.1">
    <property type="nucleotide sequence ID" value="XM_022446171.1"/>
</dbReference>
<sequence length="488" mass="55969">MDFYIILMTVIGVLLLIKLMSRERKKVPPNPPGIPLLGNINTLRPDTMLSTMRKLHKQYGDVFSINIINQHLIFVGGYKTIYELLVKKADVLGDKPYFFTQELLRNSGVFSTSGPLWKEHRTFCLISLRSLGFGKRNIQTRIIEEIEYFLAEVENHHGDPFDIQDLVSKSIANVISALVFGKRFELSDPTSAEMCNILNAFFRSTIFHSPIYIFPFLKHLPGDLFGSKKLMKKFDRIFDIMCKILDEHRSTFDENNIRDFIDCYLKEQKKKNEAYKEHTFSDKQLISTLIEFFSAGLETTSTAIKWGILYLMHNQEIQKRMRKEIENTVVSGRLPTLEDKPKLPYCQAVCYEVLRLGNVTPTTAPHALKHDVTLNGFVIPKEATLFIDLDSINMDPEMFPDPFSFNPERFLSQDGKVTGTEKIGAFSMGRRVCMGESLAKMELFLFMTSLIQRFEIHNEAGKPLPSLEGTLGFTYTPQSLAASYKKIY</sequence>
<evidence type="ECO:0000313" key="9">
    <source>
        <dbReference type="Proteomes" id="UP000694844"/>
    </source>
</evidence>
<dbReference type="PROSITE" id="PS00086">
    <property type="entry name" value="CYTOCHROME_P450"/>
    <property type="match status" value="1"/>
</dbReference>
<evidence type="ECO:0000256" key="8">
    <source>
        <dbReference type="RuleBase" id="RU000461"/>
    </source>
</evidence>
<dbReference type="Proteomes" id="UP000694844">
    <property type="component" value="Chromosome 8"/>
</dbReference>
<evidence type="ECO:0000256" key="4">
    <source>
        <dbReference type="ARBA" id="ARBA00023002"/>
    </source>
</evidence>
<dbReference type="PANTHER" id="PTHR24300:SF403">
    <property type="entry name" value="CYTOCHROME P450 306A1"/>
    <property type="match status" value="1"/>
</dbReference>
<dbReference type="GO" id="GO:0006805">
    <property type="term" value="P:xenobiotic metabolic process"/>
    <property type="evidence" value="ECO:0007669"/>
    <property type="project" value="TreeGrafter"/>
</dbReference>
<evidence type="ECO:0000256" key="3">
    <source>
        <dbReference type="ARBA" id="ARBA00022723"/>
    </source>
</evidence>
<dbReference type="Gene3D" id="1.10.630.10">
    <property type="entry name" value="Cytochrome P450"/>
    <property type="match status" value="1"/>
</dbReference>
<gene>
    <name evidence="10" type="primary">LOC111109905</name>
</gene>
<dbReference type="PRINTS" id="PR00463">
    <property type="entry name" value="EP450I"/>
</dbReference>
<dbReference type="KEGG" id="cvn:111109905"/>
<keyword evidence="7 8" id="KW-0349">Heme</keyword>
<keyword evidence="9" id="KW-1185">Reference proteome</keyword>
<keyword evidence="3 7" id="KW-0479">Metal-binding</keyword>
<dbReference type="GO" id="GO:0006082">
    <property type="term" value="P:organic acid metabolic process"/>
    <property type="evidence" value="ECO:0007669"/>
    <property type="project" value="TreeGrafter"/>
</dbReference>
<name>A0A8B8BGE7_CRAVI</name>
<evidence type="ECO:0000256" key="7">
    <source>
        <dbReference type="PIRSR" id="PIRSR602401-1"/>
    </source>
</evidence>
<feature type="binding site" description="axial binding residue" evidence="7">
    <location>
        <position position="433"/>
    </location>
    <ligand>
        <name>heme</name>
        <dbReference type="ChEBI" id="CHEBI:30413"/>
    </ligand>
    <ligandPart>
        <name>Fe</name>
        <dbReference type="ChEBI" id="CHEBI:18248"/>
    </ligandPart>
</feature>
<dbReference type="FunFam" id="1.10.630.10:FF:000036">
    <property type="entry name" value="CYtochrome P450 family"/>
    <property type="match status" value="1"/>
</dbReference>
<evidence type="ECO:0000256" key="5">
    <source>
        <dbReference type="ARBA" id="ARBA00023004"/>
    </source>
</evidence>
<dbReference type="GO" id="GO:0016712">
    <property type="term" value="F:oxidoreductase activity, acting on paired donors, with incorporation or reduction of molecular oxygen, reduced flavin or flavoprotein as one donor, and incorporation of one atom of oxygen"/>
    <property type="evidence" value="ECO:0007669"/>
    <property type="project" value="TreeGrafter"/>
</dbReference>
<proteinExistence type="inferred from homology"/>
<comment type="cofactor">
    <cofactor evidence="1 7">
        <name>heme</name>
        <dbReference type="ChEBI" id="CHEBI:30413"/>
    </cofactor>
</comment>
<accession>A0A8B8BGE7</accession>
<dbReference type="GO" id="GO:0020037">
    <property type="term" value="F:heme binding"/>
    <property type="evidence" value="ECO:0007669"/>
    <property type="project" value="InterPro"/>
</dbReference>
<comment type="similarity">
    <text evidence="2 8">Belongs to the cytochrome P450 family.</text>
</comment>
<dbReference type="PRINTS" id="PR00385">
    <property type="entry name" value="P450"/>
</dbReference>
<dbReference type="SUPFAM" id="SSF48264">
    <property type="entry name" value="Cytochrome P450"/>
    <property type="match status" value="1"/>
</dbReference>
<keyword evidence="5 7" id="KW-0408">Iron</keyword>
<evidence type="ECO:0000313" key="10">
    <source>
        <dbReference type="RefSeq" id="XP_022301879.1"/>
    </source>
</evidence>
<dbReference type="GeneID" id="111109905"/>
<dbReference type="AlphaFoldDB" id="A0A8B8BGE7"/>
<dbReference type="GO" id="GO:0005737">
    <property type="term" value="C:cytoplasm"/>
    <property type="evidence" value="ECO:0007669"/>
    <property type="project" value="TreeGrafter"/>
</dbReference>
<dbReference type="InterPro" id="IPR050182">
    <property type="entry name" value="Cytochrome_P450_fam2"/>
</dbReference>
<evidence type="ECO:0000256" key="2">
    <source>
        <dbReference type="ARBA" id="ARBA00010617"/>
    </source>
</evidence>
<dbReference type="GO" id="GO:0005506">
    <property type="term" value="F:iron ion binding"/>
    <property type="evidence" value="ECO:0007669"/>
    <property type="project" value="InterPro"/>
</dbReference>
<protein>
    <submittedName>
        <fullName evidence="10">Cytochrome P450 2F5-like</fullName>
    </submittedName>
</protein>
<dbReference type="Pfam" id="PF00067">
    <property type="entry name" value="p450"/>
    <property type="match status" value="1"/>
</dbReference>
<reference evidence="10" key="1">
    <citation type="submission" date="2025-08" db="UniProtKB">
        <authorList>
            <consortium name="RefSeq"/>
        </authorList>
    </citation>
    <scope>IDENTIFICATION</scope>
    <source>
        <tissue evidence="10">Whole sample</tissue>
    </source>
</reference>
<dbReference type="GO" id="GO:0008395">
    <property type="term" value="F:steroid hydroxylase activity"/>
    <property type="evidence" value="ECO:0007669"/>
    <property type="project" value="TreeGrafter"/>
</dbReference>
<dbReference type="InterPro" id="IPR002401">
    <property type="entry name" value="Cyt_P450_E_grp-I"/>
</dbReference>
<keyword evidence="4 8" id="KW-0560">Oxidoreductase</keyword>
<dbReference type="OrthoDB" id="6141508at2759"/>